<feature type="region of interest" description="Disordered" evidence="2">
    <location>
        <begin position="261"/>
        <end position="288"/>
    </location>
</feature>
<dbReference type="SUPFAM" id="SSF54523">
    <property type="entry name" value="Pili subunits"/>
    <property type="match status" value="1"/>
</dbReference>
<sequence>MMFSSREQSSSASNTVLEKQRVHRRQAFTLIEIMVVITIIALLIGLLIPAVQAVMANVRVARVRSEISQLEDALADFKAANGVYPPSSITLHKTKAGWDGDQASKAKLLQVWPDFDLNSTSGFWADGTTLNGAECLIFFLGGVEKTAGSKNLVGFSSDTSNPFDSNGSNRKGPYFEFDTGRLIQTQTGIYTYNDSMPGQTAPFVYANSSEGRGYKISDVSAYLSAGPYRQANGSYWKKESIQIIAPGFDFTYGTGGTFNPDASDGGLGTRQATEGDNITNFHDSQLKP</sequence>
<accession>A0A3B1DZL3</accession>
<dbReference type="InterPro" id="IPR012902">
    <property type="entry name" value="N_methyl_site"/>
</dbReference>
<evidence type="ECO:0000256" key="2">
    <source>
        <dbReference type="SAM" id="MobiDB-lite"/>
    </source>
</evidence>
<feature type="transmembrane region" description="Helical" evidence="3">
    <location>
        <begin position="27"/>
        <end position="48"/>
    </location>
</feature>
<name>A0A3B1DZL3_9ZZZZ</name>
<organism evidence="4">
    <name type="scientific">hydrothermal vent metagenome</name>
    <dbReference type="NCBI Taxonomy" id="652676"/>
    <lineage>
        <taxon>unclassified sequences</taxon>
        <taxon>metagenomes</taxon>
        <taxon>ecological metagenomes</taxon>
    </lineage>
</organism>
<dbReference type="Pfam" id="PF07963">
    <property type="entry name" value="N_methyl"/>
    <property type="match status" value="1"/>
</dbReference>
<dbReference type="GO" id="GO:0015627">
    <property type="term" value="C:type II protein secretion system complex"/>
    <property type="evidence" value="ECO:0007669"/>
    <property type="project" value="InterPro"/>
</dbReference>
<dbReference type="PANTHER" id="PTHR30093">
    <property type="entry name" value="GENERAL SECRETION PATHWAY PROTEIN G"/>
    <property type="match status" value="1"/>
</dbReference>
<keyword evidence="3" id="KW-0472">Membrane</keyword>
<proteinExistence type="predicted"/>
<keyword evidence="3" id="KW-1133">Transmembrane helix</keyword>
<dbReference type="AlphaFoldDB" id="A0A3B1DZL3"/>
<protein>
    <submittedName>
        <fullName evidence="4">General secretion pathway protein G</fullName>
    </submittedName>
</protein>
<dbReference type="PRINTS" id="PR00813">
    <property type="entry name" value="BCTERIALGSPG"/>
</dbReference>
<dbReference type="InterPro" id="IPR000983">
    <property type="entry name" value="Bac_GSPG_pilin"/>
</dbReference>
<dbReference type="EMBL" id="UOGL01000594">
    <property type="protein sequence ID" value="VAX41868.1"/>
    <property type="molecule type" value="Genomic_DNA"/>
</dbReference>
<dbReference type="PANTHER" id="PTHR30093:SF2">
    <property type="entry name" value="TYPE II SECRETION SYSTEM PROTEIN H"/>
    <property type="match status" value="1"/>
</dbReference>
<evidence type="ECO:0000256" key="3">
    <source>
        <dbReference type="SAM" id="Phobius"/>
    </source>
</evidence>
<dbReference type="NCBIfam" id="TIGR02532">
    <property type="entry name" value="IV_pilin_GFxxxE"/>
    <property type="match status" value="1"/>
</dbReference>
<gene>
    <name evidence="4" type="ORF">MNBD_PLANCTO02-2905</name>
</gene>
<dbReference type="InterPro" id="IPR045584">
    <property type="entry name" value="Pilin-like"/>
</dbReference>
<keyword evidence="1" id="KW-0488">Methylation</keyword>
<reference evidence="4" key="1">
    <citation type="submission" date="2018-06" db="EMBL/GenBank/DDBJ databases">
        <authorList>
            <person name="Zhirakovskaya E."/>
        </authorList>
    </citation>
    <scope>NUCLEOTIDE SEQUENCE</scope>
</reference>
<evidence type="ECO:0000256" key="1">
    <source>
        <dbReference type="ARBA" id="ARBA00022481"/>
    </source>
</evidence>
<keyword evidence="3" id="KW-0812">Transmembrane</keyword>
<dbReference type="GO" id="GO:0015628">
    <property type="term" value="P:protein secretion by the type II secretion system"/>
    <property type="evidence" value="ECO:0007669"/>
    <property type="project" value="InterPro"/>
</dbReference>
<dbReference type="Gene3D" id="3.30.700.10">
    <property type="entry name" value="Glycoprotein, Type 4 Pilin"/>
    <property type="match status" value="1"/>
</dbReference>
<evidence type="ECO:0000313" key="4">
    <source>
        <dbReference type="EMBL" id="VAX41868.1"/>
    </source>
</evidence>
<feature type="compositionally biased region" description="Polar residues" evidence="2">
    <location>
        <begin position="270"/>
        <end position="288"/>
    </location>
</feature>